<dbReference type="PANTHER" id="PTHR11200:SF257">
    <property type="entry name" value="PHOSPHOINOSITIDE 5-PHOSPHATASE"/>
    <property type="match status" value="1"/>
</dbReference>
<dbReference type="PROSITE" id="PS50275">
    <property type="entry name" value="SAC"/>
    <property type="match status" value="1"/>
</dbReference>
<dbReference type="Pfam" id="PF22669">
    <property type="entry name" value="Exo_endo_phos2"/>
    <property type="match status" value="1"/>
</dbReference>
<feature type="region of interest" description="Disordered" evidence="9">
    <location>
        <begin position="1204"/>
        <end position="1301"/>
    </location>
</feature>
<dbReference type="Pfam" id="PF04148">
    <property type="entry name" value="Erv26"/>
    <property type="match status" value="1"/>
</dbReference>
<keyword evidence="6" id="KW-0963">Cytoplasm</keyword>
<keyword evidence="7" id="KW-0378">Hydrolase</keyword>
<evidence type="ECO:0000256" key="2">
    <source>
        <dbReference type="ARBA" id="ARBA00008943"/>
    </source>
</evidence>
<evidence type="ECO:0000256" key="10">
    <source>
        <dbReference type="SAM" id="Phobius"/>
    </source>
</evidence>
<evidence type="ECO:0000256" key="3">
    <source>
        <dbReference type="ARBA" id="ARBA00009678"/>
    </source>
</evidence>
<dbReference type="GO" id="GO:0043813">
    <property type="term" value="F:phosphatidylinositol-3,5-bisphosphate 5-phosphatase activity"/>
    <property type="evidence" value="ECO:0007669"/>
    <property type="project" value="TreeGrafter"/>
</dbReference>
<feature type="transmembrane region" description="Helical" evidence="10">
    <location>
        <begin position="98"/>
        <end position="118"/>
    </location>
</feature>
<feature type="transmembrane region" description="Helical" evidence="10">
    <location>
        <begin position="147"/>
        <end position="170"/>
    </location>
</feature>
<keyword evidence="5" id="KW-0813">Transport</keyword>
<dbReference type="STRING" id="1314777.A0A164ZMX1"/>
<dbReference type="FunFam" id="3.60.10.10:FF:000029">
    <property type="entry name" value="Inositol polyphosphate 5-phosphatase"/>
    <property type="match status" value="1"/>
</dbReference>
<keyword evidence="10" id="KW-0472">Membrane</keyword>
<dbReference type="InterPro" id="IPR046985">
    <property type="entry name" value="IP5"/>
</dbReference>
<dbReference type="Proteomes" id="UP000076722">
    <property type="component" value="Unassembled WGS sequence"/>
</dbReference>
<dbReference type="GO" id="GO:0097020">
    <property type="term" value="F:COPII receptor activity"/>
    <property type="evidence" value="ECO:0007669"/>
    <property type="project" value="InterPro"/>
</dbReference>
<dbReference type="InterPro" id="IPR036691">
    <property type="entry name" value="Endo/exonu/phosph_ase_sf"/>
</dbReference>
<accession>A0A164ZMX1</accession>
<feature type="compositionally biased region" description="Low complexity" evidence="9">
    <location>
        <begin position="1240"/>
        <end position="1251"/>
    </location>
</feature>
<keyword evidence="10" id="KW-1133">Transmembrane helix</keyword>
<protein>
    <recommendedName>
        <fullName evidence="4">phosphoinositide 5-phosphatase</fullName>
        <ecNumber evidence="4">3.1.3.36</ecNumber>
    </recommendedName>
</protein>
<dbReference type="EMBL" id="KV419396">
    <property type="protein sequence ID" value="KZS97870.1"/>
    <property type="molecule type" value="Genomic_DNA"/>
</dbReference>
<evidence type="ECO:0000256" key="8">
    <source>
        <dbReference type="ARBA" id="ARBA00022927"/>
    </source>
</evidence>
<organism evidence="12 13">
    <name type="scientific">Sistotremastrum niveocremeum HHB9708</name>
    <dbReference type="NCBI Taxonomy" id="1314777"/>
    <lineage>
        <taxon>Eukaryota</taxon>
        <taxon>Fungi</taxon>
        <taxon>Dikarya</taxon>
        <taxon>Basidiomycota</taxon>
        <taxon>Agaricomycotina</taxon>
        <taxon>Agaricomycetes</taxon>
        <taxon>Sistotremastrales</taxon>
        <taxon>Sistotremastraceae</taxon>
        <taxon>Sertulicium</taxon>
        <taxon>Sertulicium niveocremeum</taxon>
    </lineage>
</organism>
<keyword evidence="13" id="KW-1185">Reference proteome</keyword>
<feature type="region of interest" description="Disordered" evidence="9">
    <location>
        <begin position="283"/>
        <end position="324"/>
    </location>
</feature>
<keyword evidence="10" id="KW-0812">Transmembrane</keyword>
<dbReference type="Gene3D" id="3.60.10.10">
    <property type="entry name" value="Endonuclease/exonuclease/phosphatase"/>
    <property type="match status" value="1"/>
</dbReference>
<keyword evidence="8" id="KW-0653">Protein transport</keyword>
<feature type="transmembrane region" description="Helical" evidence="10">
    <location>
        <begin position="7"/>
        <end position="25"/>
    </location>
</feature>
<dbReference type="GO" id="GO:0016020">
    <property type="term" value="C:membrane"/>
    <property type="evidence" value="ECO:0007669"/>
    <property type="project" value="InterPro"/>
</dbReference>
<dbReference type="InterPro" id="IPR002013">
    <property type="entry name" value="SAC_dom"/>
</dbReference>
<dbReference type="GO" id="GO:0006888">
    <property type="term" value="P:endoplasmic reticulum to Golgi vesicle-mediated transport"/>
    <property type="evidence" value="ECO:0007669"/>
    <property type="project" value="InterPro"/>
</dbReference>
<feature type="compositionally biased region" description="Basic and acidic residues" evidence="9">
    <location>
        <begin position="1285"/>
        <end position="1301"/>
    </location>
</feature>
<feature type="transmembrane region" description="Helical" evidence="10">
    <location>
        <begin position="70"/>
        <end position="92"/>
    </location>
</feature>
<evidence type="ECO:0000256" key="9">
    <source>
        <dbReference type="SAM" id="MobiDB-lite"/>
    </source>
</evidence>
<comment type="similarity">
    <text evidence="3">In the central section; belongs to the inositol 1,4,5-trisphosphate 5-phosphatase family.</text>
</comment>
<gene>
    <name evidence="12" type="ORF">SISNIDRAFT_481751</name>
</gene>
<dbReference type="GO" id="GO:0004439">
    <property type="term" value="F:phosphatidylinositol-4,5-bisphosphate 5-phosphatase activity"/>
    <property type="evidence" value="ECO:0007669"/>
    <property type="project" value="UniProtKB-EC"/>
</dbReference>
<dbReference type="Pfam" id="PF02383">
    <property type="entry name" value="Syja_N"/>
    <property type="match status" value="1"/>
</dbReference>
<name>A0A164ZMX1_9AGAM</name>
<sequence length="1301" mass="144529">MLSLLHILSYVAAVVAFVFVTFSLANGLLWLAELIEEHSRIAKTVGIRAIYVIIALHLALYFSERFPLRLIAFSIFCHIVYLQNFSSSWPVISLLSPSFIFSCLLVIADHFLWFFHFARVTQEARRLAQTQYHRGGRLITPAEGVHTFWEISTFFGVCVWALPLFLFLSLSANDNALPTSNGPSTPSHSRTSFEIPAAQRERSSLFKKALSFVYWPLGKKGKPEPLIAPPRSPLLSPALVPLPSTPSNGAFGSSDMGYPRTPSPRKQFLNAVEGSGIGARMSLQAPPRRHATSPAASPTTPRTRTFGGNDQPLEPPENEARTGLGLRVGSGSGSLAKRRTLADLFLGLVTASSLVGNVFPSASKVHGVSRIHEVAFFSLFSSTYDSMITMGDIPPSPNFPDSVDNVVRENPYASPQAPVEHPCAPVMKVLTTGNFYFTPSPQWDLSTRLAVRLRSQDQHDPGLYDDRFIWNEYLARPLIDFRERLDVFEKEEFDRCQFNLLVIQGYVGISKMALPAPPTNGSPAVATLCIISRLSCKRAGTRFNTRGVDDDGNCANFVETEIIFSSEDLCFSYVQVRGSVPLFWEQQGIQTFGQRIQITRPQRASQPAFDLHFHQLEEEYSAIHAVNLLGTKENEAILSAAYKAHLEAAIVAGAVHDVGLSNFDFHQQVRIGGHDSVVRELKNLPGVREGIDQFGFTTCDLSLSEVVIDQKGVFRVNCLDWSAHPFAHILQSDDAASLDRTNFVQDLLGRILLETIENFGLKTATHLARYTQGRAPSTQVTQELASEHWQESPNTFRVLSDATKSVSRAYINNFQDKGKQVAIDMFLGNLSSQHPTTIFDPVHDTVSAVLKARVSEYSTVRNSTIFVGTWNLNGRHPSESLVPWLWPGSSSPDPPDLFAIGFQEIVPLTAQQIVQTDTTKKDMWEKQIMNALAQKPGKPIDYVVLRSEQLVGTALFIIVKTSLLSVIRNVEATTRKTGLRGMSGNKGAVGIRLDYYDTSFCFITAHLAAGHANVDERNKDYQTISQGLHFLRGKTIDSHDQVIWLADTNYRIDLDNDTVREQATSADFDALLGADQLKEAMRSGAAFDGYLEGPILFKPTYRFDLFSDNYDTSEKMRIPAWTDRVLYRGEGLDVTVYACANLKSSDHRPVYALFRSPIRIVDGVKRDALSRIMLDTILSRKPGEKLEDKLAKVALEELVDLPPPSSEKNAWWDQPEHPGGVFSINIETPNRHAPKNPWDSPSSIPITSPSSSDEDLYSATRLEPVPDIDVEATDSTKKSPPPIPRETKPKPKPGLQRDMKQ</sequence>
<evidence type="ECO:0000256" key="1">
    <source>
        <dbReference type="ARBA" id="ARBA00004496"/>
    </source>
</evidence>
<evidence type="ECO:0000256" key="5">
    <source>
        <dbReference type="ARBA" id="ARBA00022448"/>
    </source>
</evidence>
<evidence type="ECO:0000259" key="11">
    <source>
        <dbReference type="PROSITE" id="PS50275"/>
    </source>
</evidence>
<comment type="similarity">
    <text evidence="2">Belongs to the synaptojanin family.</text>
</comment>
<dbReference type="SMART" id="SM00128">
    <property type="entry name" value="IPPc"/>
    <property type="match status" value="1"/>
</dbReference>
<reference evidence="12 13" key="1">
    <citation type="journal article" date="2016" name="Mol. Biol. Evol.">
        <title>Comparative Genomics of Early-Diverging Mushroom-Forming Fungi Provides Insights into the Origins of Lignocellulose Decay Capabilities.</title>
        <authorList>
            <person name="Nagy L.G."/>
            <person name="Riley R."/>
            <person name="Tritt A."/>
            <person name="Adam C."/>
            <person name="Daum C."/>
            <person name="Floudas D."/>
            <person name="Sun H."/>
            <person name="Yadav J.S."/>
            <person name="Pangilinan J."/>
            <person name="Larsson K.H."/>
            <person name="Matsuura K."/>
            <person name="Barry K."/>
            <person name="Labutti K."/>
            <person name="Kuo R."/>
            <person name="Ohm R.A."/>
            <person name="Bhattacharya S.S."/>
            <person name="Shirouzu T."/>
            <person name="Yoshinaga Y."/>
            <person name="Martin F.M."/>
            <person name="Grigoriev I.V."/>
            <person name="Hibbett D.S."/>
        </authorList>
    </citation>
    <scope>NUCLEOTIDE SEQUENCE [LARGE SCALE GENOMIC DNA]</scope>
    <source>
        <strain evidence="12 13">HHB9708</strain>
    </source>
</reference>
<comment type="subcellular location">
    <subcellularLocation>
        <location evidence="1">Cytoplasm</location>
    </subcellularLocation>
</comment>
<evidence type="ECO:0000313" key="12">
    <source>
        <dbReference type="EMBL" id="KZS97870.1"/>
    </source>
</evidence>
<proteinExistence type="inferred from homology"/>
<dbReference type="GO" id="GO:0015031">
    <property type="term" value="P:protein transport"/>
    <property type="evidence" value="ECO:0007669"/>
    <property type="project" value="UniProtKB-KW"/>
</dbReference>
<evidence type="ECO:0000313" key="13">
    <source>
        <dbReference type="Proteomes" id="UP000076722"/>
    </source>
</evidence>
<feature type="domain" description="SAC" evidence="11">
    <location>
        <begin position="426"/>
        <end position="720"/>
    </location>
</feature>
<dbReference type="InterPro" id="IPR000300">
    <property type="entry name" value="IPPc"/>
</dbReference>
<feature type="transmembrane region" description="Helical" evidence="10">
    <location>
        <begin position="45"/>
        <end position="63"/>
    </location>
</feature>
<dbReference type="EC" id="3.1.3.36" evidence="4"/>
<evidence type="ECO:0000256" key="7">
    <source>
        <dbReference type="ARBA" id="ARBA00022801"/>
    </source>
</evidence>
<dbReference type="GO" id="GO:0046856">
    <property type="term" value="P:phosphatidylinositol dephosphorylation"/>
    <property type="evidence" value="ECO:0007669"/>
    <property type="project" value="InterPro"/>
</dbReference>
<dbReference type="OrthoDB" id="405996at2759"/>
<feature type="compositionally biased region" description="Low complexity" evidence="9">
    <location>
        <begin position="292"/>
        <end position="305"/>
    </location>
</feature>
<dbReference type="SUPFAM" id="SSF56219">
    <property type="entry name" value="DNase I-like"/>
    <property type="match status" value="1"/>
</dbReference>
<evidence type="ECO:0000256" key="6">
    <source>
        <dbReference type="ARBA" id="ARBA00022490"/>
    </source>
</evidence>
<dbReference type="InterPro" id="IPR007277">
    <property type="entry name" value="Svp26/Tex261"/>
</dbReference>
<evidence type="ECO:0000256" key="4">
    <source>
        <dbReference type="ARBA" id="ARBA00013044"/>
    </source>
</evidence>
<dbReference type="GO" id="GO:0005737">
    <property type="term" value="C:cytoplasm"/>
    <property type="evidence" value="ECO:0007669"/>
    <property type="project" value="UniProtKB-SubCell"/>
</dbReference>
<dbReference type="PANTHER" id="PTHR11200">
    <property type="entry name" value="INOSITOL 5-PHOSPHATASE"/>
    <property type="match status" value="1"/>
</dbReference>